<evidence type="ECO:0000256" key="6">
    <source>
        <dbReference type="SAM" id="SignalP"/>
    </source>
</evidence>
<feature type="compositionally biased region" description="Basic and acidic residues" evidence="5">
    <location>
        <begin position="22"/>
        <end position="33"/>
    </location>
</feature>
<evidence type="ECO:0000256" key="5">
    <source>
        <dbReference type="SAM" id="MobiDB-lite"/>
    </source>
</evidence>
<dbReference type="Pfam" id="PF01547">
    <property type="entry name" value="SBP_bac_1"/>
    <property type="match status" value="1"/>
</dbReference>
<evidence type="ECO:0000256" key="3">
    <source>
        <dbReference type="ARBA" id="ARBA00022448"/>
    </source>
</evidence>
<dbReference type="Gene3D" id="3.40.190.10">
    <property type="entry name" value="Periplasmic binding protein-like II"/>
    <property type="match status" value="1"/>
</dbReference>
<dbReference type="PANTHER" id="PTHR43649:SF31">
    <property type="entry name" value="SN-GLYCEROL-3-PHOSPHATE-BINDING PERIPLASMIC PROTEIN UGPB"/>
    <property type="match status" value="1"/>
</dbReference>
<keyword evidence="4 6" id="KW-0732">Signal</keyword>
<dbReference type="InterPro" id="IPR050490">
    <property type="entry name" value="Bact_solute-bd_prot1"/>
</dbReference>
<keyword evidence="8" id="KW-1185">Reference proteome</keyword>
<feature type="chain" id="PRO_5039603524" evidence="6">
    <location>
        <begin position="20"/>
        <end position="441"/>
    </location>
</feature>
<comment type="similarity">
    <text evidence="2">Belongs to the bacterial solute-binding protein 1 family.</text>
</comment>
<proteinExistence type="inferred from homology"/>
<dbReference type="GO" id="GO:0030313">
    <property type="term" value="C:cell envelope"/>
    <property type="evidence" value="ECO:0007669"/>
    <property type="project" value="UniProtKB-SubCell"/>
</dbReference>
<dbReference type="PANTHER" id="PTHR43649">
    <property type="entry name" value="ARABINOSE-BINDING PROTEIN-RELATED"/>
    <property type="match status" value="1"/>
</dbReference>
<keyword evidence="3" id="KW-0813">Transport</keyword>
<evidence type="ECO:0000313" key="7">
    <source>
        <dbReference type="EMBL" id="SFO25434.1"/>
    </source>
</evidence>
<dbReference type="Proteomes" id="UP000198806">
    <property type="component" value="Unassembled WGS sequence"/>
</dbReference>
<protein>
    <submittedName>
        <fullName evidence="7">Carbohydrate ABC transporter substrate-binding protein, CUT1 family</fullName>
    </submittedName>
</protein>
<reference evidence="7 8" key="1">
    <citation type="submission" date="2016-10" db="EMBL/GenBank/DDBJ databases">
        <authorList>
            <person name="de Groot N.N."/>
        </authorList>
    </citation>
    <scope>NUCLEOTIDE SEQUENCE [LARGE SCALE GENOMIC DNA]</scope>
    <source>
        <strain evidence="7 8">DSM 1283</strain>
    </source>
</reference>
<accession>A0A1I5FNU9</accession>
<dbReference type="PROSITE" id="PS51257">
    <property type="entry name" value="PROKAR_LIPOPROTEIN"/>
    <property type="match status" value="1"/>
</dbReference>
<name>A0A1I5FNU9_9FIRM</name>
<organism evidence="7 8">
    <name type="scientific">Anaerocolumna aminovalerica</name>
    <dbReference type="NCBI Taxonomy" id="1527"/>
    <lineage>
        <taxon>Bacteria</taxon>
        <taxon>Bacillati</taxon>
        <taxon>Bacillota</taxon>
        <taxon>Clostridia</taxon>
        <taxon>Lachnospirales</taxon>
        <taxon>Lachnospiraceae</taxon>
        <taxon>Anaerocolumna</taxon>
    </lineage>
</organism>
<feature type="signal peptide" evidence="6">
    <location>
        <begin position="1"/>
        <end position="19"/>
    </location>
</feature>
<evidence type="ECO:0000313" key="8">
    <source>
        <dbReference type="Proteomes" id="UP000198806"/>
    </source>
</evidence>
<dbReference type="InterPro" id="IPR006059">
    <property type="entry name" value="SBP"/>
</dbReference>
<dbReference type="AlphaFoldDB" id="A0A1I5FNU9"/>
<dbReference type="CDD" id="cd13585">
    <property type="entry name" value="PBP2_TMBP_like"/>
    <property type="match status" value="1"/>
</dbReference>
<evidence type="ECO:0000256" key="4">
    <source>
        <dbReference type="ARBA" id="ARBA00022729"/>
    </source>
</evidence>
<dbReference type="SUPFAM" id="SSF53850">
    <property type="entry name" value="Periplasmic binding protein-like II"/>
    <property type="match status" value="1"/>
</dbReference>
<evidence type="ECO:0000256" key="2">
    <source>
        <dbReference type="ARBA" id="ARBA00008520"/>
    </source>
</evidence>
<dbReference type="EMBL" id="FOWD01000015">
    <property type="protein sequence ID" value="SFO25434.1"/>
    <property type="molecule type" value="Genomic_DNA"/>
</dbReference>
<comment type="subcellular location">
    <subcellularLocation>
        <location evidence="1">Cell envelope</location>
    </subcellularLocation>
</comment>
<sequence>MKKPIVLLLSAIMAATLITGCGKKDTPKEDTTKNETGNEQTENTKNDGGKKTLTVTTWDNDTTPQFSATIKAFEDAHPDVKVEVIDTSADEYNNKLTVMLAAESKDPDVIWVKDMGSLLSMASKKQLLELDEFIAKDNVDLSVYSGAAEQLQVEGKSYSLPYRSDWYVLYYNKDLFDKAGVEYPSNDMTWAEYEELARKVTFGEGSDKVYGTHNHTWQALVTNWAVQDGKNTVVAKDYSYLKPYYEQAVRMQKDGIIQDYATLKTANIHYSSVFKNQQVAMMPMGTWFIGTMMQSQTSGETDFNWGFATIPHPEGVAAGSTVGALTPIAIGANTDVPDLAWEFVKFAASAENSKTLAENGILSGIQSEESFDIIASAEFFPSECKDALKYTNYVFDRPLDENIDEVRTVLDEEHDLIMIGEYTIDEGIKELQERVAEIKGY</sequence>
<gene>
    <name evidence="7" type="ORF">SAMN04489757_11530</name>
</gene>
<feature type="region of interest" description="Disordered" evidence="5">
    <location>
        <begin position="21"/>
        <end position="50"/>
    </location>
</feature>
<dbReference type="STRING" id="1527.SAMN04489757_11530"/>
<evidence type="ECO:0000256" key="1">
    <source>
        <dbReference type="ARBA" id="ARBA00004196"/>
    </source>
</evidence>